<dbReference type="EMBL" id="ACXX02000001">
    <property type="protein sequence ID" value="EGD49323.1"/>
    <property type="molecule type" value="Genomic_DNA"/>
</dbReference>
<dbReference type="OrthoDB" id="1795805at2"/>
<evidence type="ECO:0000313" key="2">
    <source>
        <dbReference type="EMBL" id="EGD49323.1"/>
    </source>
</evidence>
<feature type="transmembrane region" description="Helical" evidence="1">
    <location>
        <begin position="51"/>
        <end position="72"/>
    </location>
</feature>
<keyword evidence="1" id="KW-0472">Membrane</keyword>
<reference evidence="2" key="2">
    <citation type="submission" date="2011-01" db="EMBL/GenBank/DDBJ databases">
        <title>The Non-contiguous Finished genome of Clostridium papyrosolvens.</title>
        <authorList>
            <person name="Lucas S."/>
            <person name="Copeland A."/>
            <person name="Lapidus A."/>
            <person name="Cheng J.-F."/>
            <person name="Goodwin L."/>
            <person name="Pitluck S."/>
            <person name="Misra M."/>
            <person name="Chertkov O."/>
            <person name="Detter J.C."/>
            <person name="Han C."/>
            <person name="Tapia R."/>
            <person name="Land M."/>
            <person name="Hauser L."/>
            <person name="Kyrpides N."/>
            <person name="Ivanova N."/>
            <person name="Pagani I."/>
            <person name="Mouttaki H."/>
            <person name="He Z."/>
            <person name="Zhou J."/>
            <person name="Hemme C.L."/>
            <person name="Woyke T."/>
        </authorList>
    </citation>
    <scope>NUCLEOTIDE SEQUENCE [LARGE SCALE GENOMIC DNA]</scope>
    <source>
        <strain evidence="2">DSM 2782</strain>
    </source>
</reference>
<protein>
    <submittedName>
        <fullName evidence="2">Uncharacterized protein</fullName>
    </submittedName>
</protein>
<comment type="caution">
    <text evidence="2">The sequence shown here is derived from an EMBL/GenBank/DDBJ whole genome shotgun (WGS) entry which is preliminary data.</text>
</comment>
<keyword evidence="1" id="KW-0812">Transmembrane</keyword>
<feature type="transmembrane region" description="Helical" evidence="1">
    <location>
        <begin position="84"/>
        <end position="106"/>
    </location>
</feature>
<dbReference type="RefSeq" id="WP_004615962.1">
    <property type="nucleotide sequence ID" value="NZ_ACXX02000001.1"/>
</dbReference>
<proteinExistence type="predicted"/>
<evidence type="ECO:0000313" key="3">
    <source>
        <dbReference type="Proteomes" id="UP000003860"/>
    </source>
</evidence>
<reference evidence="2" key="1">
    <citation type="submission" date="2009-07" db="EMBL/GenBank/DDBJ databases">
        <authorList>
            <consortium name="US DOE Joint Genome Institute (JGI-PGF)"/>
            <person name="Lucas S."/>
            <person name="Copeland A."/>
            <person name="Lapidus A."/>
            <person name="Glavina del Rio T."/>
            <person name="Tice H."/>
            <person name="Bruce D."/>
            <person name="Goodwin L."/>
            <person name="Pitluck S."/>
            <person name="Larimer F."/>
            <person name="Land M.L."/>
            <person name="Mouttaki H."/>
            <person name="He Z."/>
            <person name="Zhou J."/>
            <person name="Hemme C.L."/>
        </authorList>
    </citation>
    <scope>NUCLEOTIDE SEQUENCE</scope>
    <source>
        <strain evidence="2">DSM 2782</strain>
    </source>
</reference>
<organism evidence="2 3">
    <name type="scientific">Ruminiclostridium papyrosolvens DSM 2782</name>
    <dbReference type="NCBI Taxonomy" id="588581"/>
    <lineage>
        <taxon>Bacteria</taxon>
        <taxon>Bacillati</taxon>
        <taxon>Bacillota</taxon>
        <taxon>Clostridia</taxon>
        <taxon>Eubacteriales</taxon>
        <taxon>Oscillospiraceae</taxon>
        <taxon>Ruminiclostridium</taxon>
    </lineage>
</organism>
<dbReference type="STRING" id="588581.Cpap_3755"/>
<sequence>MNKRKIIAIASFFMVILLVILFSNNKHNLILGDFILTKMGISVWSDGNSGLHYTGVITLTLILLGVAGIICFNEDVHRNFGKFVVLFFIVGSIIYQPTYDIAYGFVKSKLSGLQTIEYIRDGSQINYTNNGGIISLNGKIKLKNYSNDKKEFYIKIPILEDYLSKNAKIITVSNTLKEPVKFVVFPNRQVNLDINFSILDRESEWQSGNLNPPSIIIYNDTEEIYEGK</sequence>
<keyword evidence="3" id="KW-1185">Reference proteome</keyword>
<gene>
    <name evidence="2" type="ORF">Cpap_3755</name>
</gene>
<keyword evidence="1" id="KW-1133">Transmembrane helix</keyword>
<dbReference type="eggNOG" id="ENOG5033D3J">
    <property type="taxonomic scope" value="Bacteria"/>
</dbReference>
<feature type="transmembrane region" description="Helical" evidence="1">
    <location>
        <begin position="6"/>
        <end position="22"/>
    </location>
</feature>
<evidence type="ECO:0000256" key="1">
    <source>
        <dbReference type="SAM" id="Phobius"/>
    </source>
</evidence>
<dbReference type="Proteomes" id="UP000003860">
    <property type="component" value="Unassembled WGS sequence"/>
</dbReference>
<dbReference type="AlphaFoldDB" id="F1T775"/>
<accession>F1T775</accession>
<name>F1T775_9FIRM</name>